<evidence type="ECO:0000256" key="2">
    <source>
        <dbReference type="ARBA" id="ARBA00009074"/>
    </source>
</evidence>
<keyword evidence="4 6" id="KW-1133">Transmembrane helix</keyword>
<gene>
    <name evidence="7" type="ORF">RJ641_031778</name>
</gene>
<sequence>MPMSPSFSCNHTFFDSKCLLEPGQETISALLESMTGLSTEPELKTQILDLFFFFLDISAEASKICSYILKSIMQVQLKHLYIQQPLDGFQQDYSSEQFGLIFSEMNSSAAVTYPFDSPNKQDFKLTRDKYSLVLSQPRSKKKKVARKIELINFFKKTSRVCVTAACGMVAIAALVPAAYTLTALLQLRTRNRFRRKVVEIKCLRGGQLRRVGDQRDVTAEVVKELRKRSEGFKQQVEELEEHVYLCLVTINGARVWVIMHIAASCCVQNIESWH</sequence>
<keyword evidence="5 6" id="KW-0472">Membrane</keyword>
<comment type="subcellular location">
    <subcellularLocation>
        <location evidence="1">Membrane</location>
    </subcellularLocation>
</comment>
<keyword evidence="8" id="KW-1185">Reference proteome</keyword>
<evidence type="ECO:0000256" key="6">
    <source>
        <dbReference type="SAM" id="Phobius"/>
    </source>
</evidence>
<evidence type="ECO:0000256" key="3">
    <source>
        <dbReference type="ARBA" id="ARBA00022692"/>
    </source>
</evidence>
<dbReference type="PANTHER" id="PTHR31113:SF2">
    <property type="entry name" value="OS04G0423200 PROTEIN"/>
    <property type="match status" value="1"/>
</dbReference>
<dbReference type="InterPro" id="IPR007749">
    <property type="entry name" value="DUF677"/>
</dbReference>
<comment type="caution">
    <text evidence="7">The sequence shown here is derived from an EMBL/GenBank/DDBJ whole genome shotgun (WGS) entry which is preliminary data.</text>
</comment>
<feature type="transmembrane region" description="Helical" evidence="6">
    <location>
        <begin position="162"/>
        <end position="185"/>
    </location>
</feature>
<evidence type="ECO:0000313" key="8">
    <source>
        <dbReference type="Proteomes" id="UP001370490"/>
    </source>
</evidence>
<keyword evidence="3 6" id="KW-0812">Transmembrane</keyword>
<accession>A0AAN8VQC2</accession>
<dbReference type="AlphaFoldDB" id="A0AAN8VQC2"/>
<dbReference type="EMBL" id="JBAMMX010000006">
    <property type="protein sequence ID" value="KAK6938270.1"/>
    <property type="molecule type" value="Genomic_DNA"/>
</dbReference>
<organism evidence="7 8">
    <name type="scientific">Dillenia turbinata</name>
    <dbReference type="NCBI Taxonomy" id="194707"/>
    <lineage>
        <taxon>Eukaryota</taxon>
        <taxon>Viridiplantae</taxon>
        <taxon>Streptophyta</taxon>
        <taxon>Embryophyta</taxon>
        <taxon>Tracheophyta</taxon>
        <taxon>Spermatophyta</taxon>
        <taxon>Magnoliopsida</taxon>
        <taxon>eudicotyledons</taxon>
        <taxon>Gunneridae</taxon>
        <taxon>Pentapetalae</taxon>
        <taxon>Dilleniales</taxon>
        <taxon>Dilleniaceae</taxon>
        <taxon>Dillenia</taxon>
    </lineage>
</organism>
<name>A0AAN8VQC2_9MAGN</name>
<evidence type="ECO:0000313" key="7">
    <source>
        <dbReference type="EMBL" id="KAK6938270.1"/>
    </source>
</evidence>
<dbReference type="PANTHER" id="PTHR31113">
    <property type="entry name" value="UPF0496 PROTEIN 3-RELATED"/>
    <property type="match status" value="1"/>
</dbReference>
<proteinExistence type="inferred from homology"/>
<comment type="similarity">
    <text evidence="2">Belongs to the UPF0496 family.</text>
</comment>
<evidence type="ECO:0000256" key="1">
    <source>
        <dbReference type="ARBA" id="ARBA00004370"/>
    </source>
</evidence>
<protein>
    <submittedName>
        <fullName evidence="7">Uncharacterized protein</fullName>
    </submittedName>
</protein>
<dbReference type="GO" id="GO:0016020">
    <property type="term" value="C:membrane"/>
    <property type="evidence" value="ECO:0007669"/>
    <property type="project" value="UniProtKB-SubCell"/>
</dbReference>
<evidence type="ECO:0000256" key="5">
    <source>
        <dbReference type="ARBA" id="ARBA00023136"/>
    </source>
</evidence>
<reference evidence="7 8" key="1">
    <citation type="submission" date="2023-12" db="EMBL/GenBank/DDBJ databases">
        <title>A high-quality genome assembly for Dillenia turbinata (Dilleniales).</title>
        <authorList>
            <person name="Chanderbali A."/>
        </authorList>
    </citation>
    <scope>NUCLEOTIDE SEQUENCE [LARGE SCALE GENOMIC DNA]</scope>
    <source>
        <strain evidence="7">LSX21</strain>
        <tissue evidence="7">Leaf</tissue>
    </source>
</reference>
<evidence type="ECO:0000256" key="4">
    <source>
        <dbReference type="ARBA" id="ARBA00022989"/>
    </source>
</evidence>
<dbReference type="Pfam" id="PF05055">
    <property type="entry name" value="DUF677"/>
    <property type="match status" value="1"/>
</dbReference>
<dbReference type="Proteomes" id="UP001370490">
    <property type="component" value="Unassembled WGS sequence"/>
</dbReference>